<comment type="caution">
    <text evidence="2">The sequence shown here is derived from an EMBL/GenBank/DDBJ whole genome shotgun (WGS) entry which is preliminary data.</text>
</comment>
<accession>A0A2W0HS31</accession>
<evidence type="ECO:0000313" key="3">
    <source>
        <dbReference type="Proteomes" id="UP000248066"/>
    </source>
</evidence>
<reference evidence="2 3" key="1">
    <citation type="submission" date="2017-10" db="EMBL/GenBank/DDBJ databases">
        <title>Bacillus sp. nov., a halophilic bacterium isolated from a Yangshapao Lake.</title>
        <authorList>
            <person name="Wang H."/>
        </authorList>
    </citation>
    <scope>NUCLEOTIDE SEQUENCE [LARGE SCALE GENOMIC DNA]</scope>
    <source>
        <strain evidence="2 3">YSP-3</strain>
    </source>
</reference>
<name>A0A2W0HS31_9BACI</name>
<dbReference type="EMBL" id="PDOF01000002">
    <property type="protein sequence ID" value="PYZ96368.1"/>
    <property type="molecule type" value="Genomic_DNA"/>
</dbReference>
<gene>
    <name evidence="2" type="ORF">CR205_11620</name>
</gene>
<organism evidence="2 3">
    <name type="scientific">Alteribacter lacisalsi</name>
    <dbReference type="NCBI Taxonomy" id="2045244"/>
    <lineage>
        <taxon>Bacteria</taxon>
        <taxon>Bacillati</taxon>
        <taxon>Bacillota</taxon>
        <taxon>Bacilli</taxon>
        <taxon>Bacillales</taxon>
        <taxon>Bacillaceae</taxon>
        <taxon>Alteribacter</taxon>
    </lineage>
</organism>
<protein>
    <submittedName>
        <fullName evidence="2">Uncharacterized protein</fullName>
    </submittedName>
</protein>
<feature type="compositionally biased region" description="Basic and acidic residues" evidence="1">
    <location>
        <begin position="21"/>
        <end position="33"/>
    </location>
</feature>
<dbReference type="AlphaFoldDB" id="A0A2W0HS31"/>
<evidence type="ECO:0000313" key="2">
    <source>
        <dbReference type="EMBL" id="PYZ96368.1"/>
    </source>
</evidence>
<keyword evidence="3" id="KW-1185">Reference proteome</keyword>
<sequence length="64" mass="7612">MFMVEGKLVSVEMEDSGSSNEKTDDPIEEIKNRPELKKSLQHYMDNPEMKRYTVDEIKRKRHGR</sequence>
<feature type="region of interest" description="Disordered" evidence="1">
    <location>
        <begin position="1"/>
        <end position="33"/>
    </location>
</feature>
<proteinExistence type="predicted"/>
<evidence type="ECO:0000256" key="1">
    <source>
        <dbReference type="SAM" id="MobiDB-lite"/>
    </source>
</evidence>
<dbReference type="Proteomes" id="UP000248066">
    <property type="component" value="Unassembled WGS sequence"/>
</dbReference>